<name>A0A6D2J0R3_9BRAS</name>
<proteinExistence type="predicted"/>
<organism evidence="2 3">
    <name type="scientific">Microthlaspi erraticum</name>
    <dbReference type="NCBI Taxonomy" id="1685480"/>
    <lineage>
        <taxon>Eukaryota</taxon>
        <taxon>Viridiplantae</taxon>
        <taxon>Streptophyta</taxon>
        <taxon>Embryophyta</taxon>
        <taxon>Tracheophyta</taxon>
        <taxon>Spermatophyta</taxon>
        <taxon>Magnoliopsida</taxon>
        <taxon>eudicotyledons</taxon>
        <taxon>Gunneridae</taxon>
        <taxon>Pentapetalae</taxon>
        <taxon>rosids</taxon>
        <taxon>malvids</taxon>
        <taxon>Brassicales</taxon>
        <taxon>Brassicaceae</taxon>
        <taxon>Coluteocarpeae</taxon>
        <taxon>Microthlaspi</taxon>
    </lineage>
</organism>
<dbReference type="PANTHER" id="PTHR47123">
    <property type="entry name" value="F-BOX PROTEIN SKIP23"/>
    <property type="match status" value="1"/>
</dbReference>
<keyword evidence="3" id="KW-1185">Reference proteome</keyword>
<dbReference type="AlphaFoldDB" id="A0A6D2J0R3"/>
<comment type="caution">
    <text evidence="2">The sequence shown here is derived from an EMBL/GenBank/DDBJ whole genome shotgun (WGS) entry which is preliminary data.</text>
</comment>
<reference evidence="2" key="1">
    <citation type="submission" date="2020-01" db="EMBL/GenBank/DDBJ databases">
        <authorList>
            <person name="Mishra B."/>
        </authorList>
    </citation>
    <scope>NUCLEOTIDE SEQUENCE [LARGE SCALE GENOMIC DNA]</scope>
</reference>
<dbReference type="Proteomes" id="UP000467841">
    <property type="component" value="Unassembled WGS sequence"/>
</dbReference>
<dbReference type="OrthoDB" id="642536at2759"/>
<evidence type="ECO:0000313" key="3">
    <source>
        <dbReference type="Proteomes" id="UP000467841"/>
    </source>
</evidence>
<dbReference type="InterPro" id="IPR051304">
    <property type="entry name" value="SCF_F-box_domain"/>
</dbReference>
<gene>
    <name evidence="2" type="ORF">MERR_LOCUS20333</name>
</gene>
<accession>A0A6D2J0R3</accession>
<dbReference type="Gene3D" id="1.20.1280.50">
    <property type="match status" value="1"/>
</dbReference>
<protein>
    <recommendedName>
        <fullName evidence="1">KIB1-4 beta-propeller domain-containing protein</fullName>
    </recommendedName>
</protein>
<dbReference type="PANTHER" id="PTHR47123:SF13">
    <property type="entry name" value="GENOME ASSEMBLY, CHROMOSOME: A06"/>
    <property type="match status" value="1"/>
</dbReference>
<evidence type="ECO:0000313" key="2">
    <source>
        <dbReference type="EMBL" id="CAA7033098.1"/>
    </source>
</evidence>
<feature type="domain" description="KIB1-4 beta-propeller" evidence="1">
    <location>
        <begin position="142"/>
        <end position="337"/>
    </location>
</feature>
<sequence length="382" mass="42929">MAESVAKKRTSASSSMMPDWTKLPEELFEVISEKLNNCFDVVHARSVCSLWRSTMPFPCSLLRPSYSLPSFTEVPHESKGFCTIKKIPLFFFIVRPTLAAGDSPSESYFYGGIGRRDESEDHMEMIPSPLQCSVKVTIGESEATLMNMLDCEILPLGHQYRMIGLDSEECIREVAVLPLGGGEFIVLLNLRKSWLVLRSGEMKWMVVKNFPFKFCKKVVAFRGRFYAMDLMMGIVVIDPYSLEVTPLMQSQPLSSRRYLIPCGNDELFLVEQNGSQLKLRVSRLDEEAGKWVVVTHVGDRVLFISHGHLGNVCCSAKELPDGCGLSGNSILFNFTVDGGSFFFRYRVHTGFDEDNLSFWILSAENPVTILSTSPVLALRVKL</sequence>
<dbReference type="Pfam" id="PF03478">
    <property type="entry name" value="Beta-prop_KIB1-4"/>
    <property type="match status" value="1"/>
</dbReference>
<dbReference type="EMBL" id="CACVBM020001129">
    <property type="protein sequence ID" value="CAA7033098.1"/>
    <property type="molecule type" value="Genomic_DNA"/>
</dbReference>
<dbReference type="InterPro" id="IPR005174">
    <property type="entry name" value="KIB1-4_b-propeller"/>
</dbReference>
<evidence type="ECO:0000259" key="1">
    <source>
        <dbReference type="Pfam" id="PF03478"/>
    </source>
</evidence>